<dbReference type="AlphaFoldDB" id="A0A2R7YUP0"/>
<keyword evidence="1" id="KW-0472">Membrane</keyword>
<keyword evidence="3" id="KW-1185">Reference proteome</keyword>
<dbReference type="OrthoDB" id="3787531at2"/>
<reference evidence="2 3" key="1">
    <citation type="submission" date="2018-03" db="EMBL/GenBank/DDBJ databases">
        <authorList>
            <person name="Keele B.F."/>
        </authorList>
    </citation>
    <scope>NUCLEOTIDE SEQUENCE [LARGE SCALE GENOMIC DNA]</scope>
    <source>
        <strain evidence="2 3">IB-3</strain>
    </source>
</reference>
<dbReference type="EMBL" id="PYXZ01000007">
    <property type="protein sequence ID" value="PUA80085.1"/>
    <property type="molecule type" value="Genomic_DNA"/>
</dbReference>
<accession>A0A2R7YUP0</accession>
<evidence type="ECO:0000313" key="2">
    <source>
        <dbReference type="EMBL" id="PUA80085.1"/>
    </source>
</evidence>
<protein>
    <submittedName>
        <fullName evidence="2">Uncharacterized protein</fullName>
    </submittedName>
</protein>
<dbReference type="RefSeq" id="WP_108345475.1">
    <property type="nucleotide sequence ID" value="NZ_PYXZ01000007.1"/>
</dbReference>
<keyword evidence="1" id="KW-1133">Transmembrane helix</keyword>
<name>A0A2R7YUP0_9ACTN</name>
<feature type="transmembrane region" description="Helical" evidence="1">
    <location>
        <begin position="6"/>
        <end position="28"/>
    </location>
</feature>
<evidence type="ECO:0000256" key="1">
    <source>
        <dbReference type="SAM" id="Phobius"/>
    </source>
</evidence>
<sequence length="164" mass="17845">MNDEQTWLAVAAAGAVALVLLLACALLWRSTRRLAARVAELETAAHAVEPTEARTTAAVEQATYVITAVDQDEPDDRTPGAPLVPARIDGALFADIVARESVVKAAGLAHGLRRALAPETRNRIRFEMRREVKRARKQRRADLKAALRDLQARERSGMTGEDAA</sequence>
<comment type="caution">
    <text evidence="2">The sequence shown here is derived from an EMBL/GenBank/DDBJ whole genome shotgun (WGS) entry which is preliminary data.</text>
</comment>
<dbReference type="Proteomes" id="UP000244867">
    <property type="component" value="Unassembled WGS sequence"/>
</dbReference>
<keyword evidence="1" id="KW-0812">Transmembrane</keyword>
<organism evidence="2 3">
    <name type="scientific">Nocardioides currus</name>
    <dbReference type="NCBI Taxonomy" id="2133958"/>
    <lineage>
        <taxon>Bacteria</taxon>
        <taxon>Bacillati</taxon>
        <taxon>Actinomycetota</taxon>
        <taxon>Actinomycetes</taxon>
        <taxon>Propionibacteriales</taxon>
        <taxon>Nocardioidaceae</taxon>
        <taxon>Nocardioides</taxon>
    </lineage>
</organism>
<gene>
    <name evidence="2" type="ORF">C7S10_16185</name>
</gene>
<evidence type="ECO:0000313" key="3">
    <source>
        <dbReference type="Proteomes" id="UP000244867"/>
    </source>
</evidence>
<proteinExistence type="predicted"/>